<dbReference type="GO" id="GO:0019557">
    <property type="term" value="P:L-histidine catabolic process to glutamate and formate"/>
    <property type="evidence" value="ECO:0007669"/>
    <property type="project" value="UniProtKB-UniPathway"/>
</dbReference>
<feature type="binding site" evidence="7">
    <location>
        <position position="79"/>
    </location>
    <ligand>
        <name>4-imidazolone-5-propanoate</name>
        <dbReference type="ChEBI" id="CHEBI:77893"/>
    </ligand>
</feature>
<evidence type="ECO:0000256" key="5">
    <source>
        <dbReference type="ARBA" id="ARBA00022833"/>
    </source>
</evidence>
<comment type="caution">
    <text evidence="9">The sequence shown here is derived from an EMBL/GenBank/DDBJ whole genome shotgun (WGS) entry which is preliminary data.</text>
</comment>
<dbReference type="UniPathway" id="UPA00379">
    <property type="reaction ID" value="UER00551"/>
</dbReference>
<dbReference type="SUPFAM" id="SSF51556">
    <property type="entry name" value="Metallo-dependent hydrolases"/>
    <property type="match status" value="1"/>
</dbReference>
<dbReference type="PANTHER" id="PTHR42752">
    <property type="entry name" value="IMIDAZOLONEPROPIONASE"/>
    <property type="match status" value="1"/>
</dbReference>
<dbReference type="InterPro" id="IPR006680">
    <property type="entry name" value="Amidohydro-rel"/>
</dbReference>
<keyword evidence="3 7" id="KW-0378">Hydrolase</keyword>
<reference evidence="10" key="1">
    <citation type="submission" date="2019-06" db="EMBL/GenBank/DDBJ databases">
        <title>The complete genome of Emcibacter congregatus ZYLT.</title>
        <authorList>
            <person name="Zhao Z."/>
        </authorList>
    </citation>
    <scope>NUCLEOTIDE SEQUENCE [LARGE SCALE GENOMIC DNA]</scope>
    <source>
        <strain evidence="10">MCCC 1A06723</strain>
    </source>
</reference>
<feature type="binding site" evidence="7">
    <location>
        <position position="240"/>
    </location>
    <ligand>
        <name>Zn(2+)</name>
        <dbReference type="ChEBI" id="CHEBI:29105"/>
    </ligand>
</feature>
<gene>
    <name evidence="7" type="primary">hutI</name>
    <name evidence="9" type="ORF">FIV46_12960</name>
</gene>
<feature type="binding site" evidence="7">
    <location>
        <position position="142"/>
    </location>
    <ligand>
        <name>4-imidazolone-5-propanoate</name>
        <dbReference type="ChEBI" id="CHEBI:77893"/>
    </ligand>
</feature>
<organism evidence="9 10">
    <name type="scientific">Emcibacter nanhaiensis</name>
    <dbReference type="NCBI Taxonomy" id="1505037"/>
    <lineage>
        <taxon>Bacteria</taxon>
        <taxon>Pseudomonadati</taxon>
        <taxon>Pseudomonadota</taxon>
        <taxon>Alphaproteobacteria</taxon>
        <taxon>Emcibacterales</taxon>
        <taxon>Emcibacteraceae</taxon>
        <taxon>Emcibacter</taxon>
    </lineage>
</organism>
<keyword evidence="2 7" id="KW-0479">Metal-binding</keyword>
<dbReference type="PANTHER" id="PTHR42752:SF1">
    <property type="entry name" value="IMIDAZOLONEPROPIONASE-RELATED"/>
    <property type="match status" value="1"/>
</dbReference>
<feature type="binding site" evidence="7">
    <location>
        <position position="315"/>
    </location>
    <ligand>
        <name>Fe(3+)</name>
        <dbReference type="ChEBI" id="CHEBI:29034"/>
    </ligand>
</feature>
<proteinExistence type="inferred from homology"/>
<feature type="binding site" evidence="7">
    <location>
        <position position="72"/>
    </location>
    <ligand>
        <name>Zn(2+)</name>
        <dbReference type="ChEBI" id="CHEBI:29105"/>
    </ligand>
</feature>
<evidence type="ECO:0000256" key="3">
    <source>
        <dbReference type="ARBA" id="ARBA00022801"/>
    </source>
</evidence>
<feature type="binding site" evidence="7">
    <location>
        <position position="315"/>
    </location>
    <ligand>
        <name>Zn(2+)</name>
        <dbReference type="ChEBI" id="CHEBI:29105"/>
    </ligand>
</feature>
<evidence type="ECO:0000256" key="1">
    <source>
        <dbReference type="ARBA" id="ARBA00012864"/>
    </source>
</evidence>
<feature type="binding site" evidence="7">
    <location>
        <position position="240"/>
    </location>
    <ligand>
        <name>Fe(3+)</name>
        <dbReference type="ChEBI" id="CHEBI:29034"/>
    </ligand>
</feature>
<feature type="domain" description="Amidohydrolase-related" evidence="8">
    <location>
        <begin position="61"/>
        <end position="390"/>
    </location>
</feature>
<feature type="binding site" evidence="7">
    <location>
        <position position="175"/>
    </location>
    <ligand>
        <name>4-imidazolone-5-propanoate</name>
        <dbReference type="ChEBI" id="CHEBI:77893"/>
    </ligand>
</feature>
<dbReference type="EMBL" id="VFIY01000015">
    <property type="protein sequence ID" value="TPD59135.1"/>
    <property type="molecule type" value="Genomic_DNA"/>
</dbReference>
<evidence type="ECO:0000256" key="6">
    <source>
        <dbReference type="ARBA" id="ARBA00023004"/>
    </source>
</evidence>
<dbReference type="SUPFAM" id="SSF51338">
    <property type="entry name" value="Composite domain of metallo-dependent hydrolases"/>
    <property type="match status" value="1"/>
</dbReference>
<dbReference type="EC" id="3.5.2.7" evidence="1 7"/>
<feature type="binding site" evidence="7">
    <location>
        <position position="70"/>
    </location>
    <ligand>
        <name>Fe(3+)</name>
        <dbReference type="ChEBI" id="CHEBI:29034"/>
    </ligand>
</feature>
<dbReference type="Gene3D" id="2.30.40.10">
    <property type="entry name" value="Urease, subunit C, domain 1"/>
    <property type="match status" value="1"/>
</dbReference>
<dbReference type="FunFam" id="3.20.20.140:FF:000007">
    <property type="entry name" value="Imidazolonepropionase"/>
    <property type="match status" value="1"/>
</dbReference>
<dbReference type="InterPro" id="IPR032466">
    <property type="entry name" value="Metal_Hydrolase"/>
</dbReference>
<name>A0A501PG28_9PROT</name>
<dbReference type="GO" id="GO:0005506">
    <property type="term" value="F:iron ion binding"/>
    <property type="evidence" value="ECO:0007669"/>
    <property type="project" value="UniProtKB-UniRule"/>
</dbReference>
<comment type="subcellular location">
    <subcellularLocation>
        <location evidence="7">Cytoplasm</location>
    </subcellularLocation>
</comment>
<keyword evidence="7" id="KW-0963">Cytoplasm</keyword>
<dbReference type="InterPro" id="IPR011059">
    <property type="entry name" value="Metal-dep_hydrolase_composite"/>
</dbReference>
<dbReference type="GO" id="GO:0005737">
    <property type="term" value="C:cytoplasm"/>
    <property type="evidence" value="ECO:0007669"/>
    <property type="project" value="UniProtKB-SubCell"/>
</dbReference>
<keyword evidence="5 7" id="KW-0862">Zinc</keyword>
<feature type="binding site" evidence="7">
    <location>
        <position position="142"/>
    </location>
    <ligand>
        <name>N-formimidoyl-L-glutamate</name>
        <dbReference type="ChEBI" id="CHEBI:58928"/>
    </ligand>
</feature>
<evidence type="ECO:0000256" key="7">
    <source>
        <dbReference type="HAMAP-Rule" id="MF_00372"/>
    </source>
</evidence>
<protein>
    <recommendedName>
        <fullName evidence="1 7">Imidazolonepropionase</fullName>
        <ecNumber evidence="1 7">3.5.2.7</ecNumber>
    </recommendedName>
    <alternativeName>
        <fullName evidence="7">Imidazolone-5-propionate hydrolase</fullName>
    </alternativeName>
</protein>
<comment type="similarity">
    <text evidence="7">Belongs to the metallo-dependent hydrolases superfamily. HutI family.</text>
</comment>
<comment type="function">
    <text evidence="7">Catalyzes the hydrolytic cleavage of the carbon-nitrogen bond in imidazolone-5-propanoate to yield N-formimidoyl-L-glutamate. It is the third step in the universal histidine degradation pathway.</text>
</comment>
<dbReference type="Proteomes" id="UP000319148">
    <property type="component" value="Unassembled WGS sequence"/>
</dbReference>
<evidence type="ECO:0000313" key="9">
    <source>
        <dbReference type="EMBL" id="TPD59135.1"/>
    </source>
</evidence>
<dbReference type="NCBIfam" id="TIGR01224">
    <property type="entry name" value="hutI"/>
    <property type="match status" value="1"/>
</dbReference>
<dbReference type="HAMAP" id="MF_00372">
    <property type="entry name" value="HutI"/>
    <property type="match status" value="1"/>
</dbReference>
<comment type="cofactor">
    <cofactor evidence="7">
        <name>Zn(2+)</name>
        <dbReference type="ChEBI" id="CHEBI:29105"/>
    </cofactor>
    <cofactor evidence="7">
        <name>Fe(3+)</name>
        <dbReference type="ChEBI" id="CHEBI:29034"/>
    </cofactor>
    <text evidence="7">Binds 1 zinc or iron ion per subunit.</text>
</comment>
<dbReference type="Pfam" id="PF01979">
    <property type="entry name" value="Amidohydro_1"/>
    <property type="match status" value="1"/>
</dbReference>
<evidence type="ECO:0000313" key="10">
    <source>
        <dbReference type="Proteomes" id="UP000319148"/>
    </source>
</evidence>
<feature type="binding site" evidence="7">
    <location>
        <position position="320"/>
    </location>
    <ligand>
        <name>4-imidazolone-5-propanoate</name>
        <dbReference type="ChEBI" id="CHEBI:77893"/>
    </ligand>
</feature>
<dbReference type="GO" id="GO:0008270">
    <property type="term" value="F:zinc ion binding"/>
    <property type="evidence" value="ECO:0007669"/>
    <property type="project" value="UniProtKB-UniRule"/>
</dbReference>
<dbReference type="CDD" id="cd01296">
    <property type="entry name" value="Imidazolone-5PH"/>
    <property type="match status" value="1"/>
</dbReference>
<sequence>MWDEIWENCTLVTLDPMQPTPYGLIADGAIAVRDGKIAWIGRRSDLENPEGAPCRDGEGLYLTPGFIDCHTHLVYGGDRIDEFEKRQQGISYTEIAHAGGGILSTVRATREATEQQLFEQAVKRLDRLVRGGVTTLEIKSGYGLDVENELKTLRVIRELDRKFPQDIRATFLGAHALPPEFADDRQGYVDLICTDMLPRIARENLADAVDGFCEIIGFSAREMEQIFDAAKNFGFELKLHAEQLSDCHGTALAARYKALSADHLEYVTEEAVKAMAASDMTAVLLPGAFYFLREEKKPPVHLFHKYNVPIAIATDHNPGTSPALSLPLMMNMAAILFDLTPEDCLKGVTVNAAAALGLKDRGTLSVGAKADFALWEIDHPAAFACEFGMLQCRRMVKDGREVPVHWN</sequence>
<comment type="catalytic activity">
    <reaction evidence="7">
        <text>4-imidazolone-5-propanoate + H2O = N-formimidoyl-L-glutamate</text>
        <dbReference type="Rhea" id="RHEA:23660"/>
        <dbReference type="ChEBI" id="CHEBI:15377"/>
        <dbReference type="ChEBI" id="CHEBI:58928"/>
        <dbReference type="ChEBI" id="CHEBI:77893"/>
        <dbReference type="EC" id="3.5.2.7"/>
    </reaction>
</comment>
<feature type="binding site" evidence="7">
    <location>
        <position position="70"/>
    </location>
    <ligand>
        <name>Zn(2+)</name>
        <dbReference type="ChEBI" id="CHEBI:29105"/>
    </ligand>
</feature>
<feature type="binding site" evidence="7">
    <location>
        <position position="243"/>
    </location>
    <ligand>
        <name>4-imidazolone-5-propanoate</name>
        <dbReference type="ChEBI" id="CHEBI:77893"/>
    </ligand>
</feature>
<accession>A0A501PG28</accession>
<feature type="binding site" evidence="7">
    <location>
        <position position="72"/>
    </location>
    <ligand>
        <name>Fe(3+)</name>
        <dbReference type="ChEBI" id="CHEBI:29034"/>
    </ligand>
</feature>
<dbReference type="AlphaFoldDB" id="A0A501PG28"/>
<feature type="binding site" evidence="7">
    <location>
        <position position="319"/>
    </location>
    <ligand>
        <name>N-formimidoyl-L-glutamate</name>
        <dbReference type="ChEBI" id="CHEBI:58928"/>
    </ligand>
</feature>
<comment type="pathway">
    <text evidence="7">Amino-acid degradation; L-histidine degradation into L-glutamate; N-formimidoyl-L-glutamate from L-histidine: step 3/3.</text>
</comment>
<keyword evidence="10" id="KW-1185">Reference proteome</keyword>
<dbReference type="RefSeq" id="WP_139941354.1">
    <property type="nucleotide sequence ID" value="NZ_JBHSYP010000002.1"/>
</dbReference>
<dbReference type="GO" id="GO:0050480">
    <property type="term" value="F:imidazolonepropionase activity"/>
    <property type="evidence" value="ECO:0007669"/>
    <property type="project" value="UniProtKB-UniRule"/>
</dbReference>
<keyword evidence="6 7" id="KW-0408">Iron</keyword>
<evidence type="ECO:0000256" key="4">
    <source>
        <dbReference type="ARBA" id="ARBA00022808"/>
    </source>
</evidence>
<feature type="binding site" evidence="7">
    <location>
        <position position="317"/>
    </location>
    <ligand>
        <name>N-formimidoyl-L-glutamate</name>
        <dbReference type="ChEBI" id="CHEBI:58928"/>
    </ligand>
</feature>
<dbReference type="InterPro" id="IPR005920">
    <property type="entry name" value="HutI"/>
</dbReference>
<keyword evidence="4 7" id="KW-0369">Histidine metabolism</keyword>
<dbReference type="OrthoDB" id="9776455at2"/>
<dbReference type="GO" id="GO:0019556">
    <property type="term" value="P:L-histidine catabolic process to glutamate and formamide"/>
    <property type="evidence" value="ECO:0007669"/>
    <property type="project" value="UniProtKB-UniRule"/>
</dbReference>
<dbReference type="Gene3D" id="3.20.20.140">
    <property type="entry name" value="Metal-dependent hydrolases"/>
    <property type="match status" value="1"/>
</dbReference>
<evidence type="ECO:0000259" key="8">
    <source>
        <dbReference type="Pfam" id="PF01979"/>
    </source>
</evidence>
<evidence type="ECO:0000256" key="2">
    <source>
        <dbReference type="ARBA" id="ARBA00022723"/>
    </source>
</evidence>